<keyword evidence="2" id="KW-0472">Membrane</keyword>
<accession>A0A3S8RNW1</accession>
<dbReference type="AlphaFoldDB" id="A0A3S8RNW1"/>
<evidence type="ECO:0000313" key="4">
    <source>
        <dbReference type="Proteomes" id="UP000278804"/>
    </source>
</evidence>
<dbReference type="InterPro" id="IPR010540">
    <property type="entry name" value="CmpB_TMEM229"/>
</dbReference>
<evidence type="ECO:0000256" key="1">
    <source>
        <dbReference type="SAM" id="Coils"/>
    </source>
</evidence>
<dbReference type="KEGG" id="eri:EEI45_07615"/>
<dbReference type="Pfam" id="PF06541">
    <property type="entry name" value="ABC_trans_CmpB"/>
    <property type="match status" value="1"/>
</dbReference>
<evidence type="ECO:0000256" key="2">
    <source>
        <dbReference type="SAM" id="Phobius"/>
    </source>
</evidence>
<reference evidence="3 4" key="1">
    <citation type="journal article" date="2020" name="Int. J. Syst. Evol. Microbiol.">
        <title>Description of Erysipelothrix piscisicarius sp. nov., an emergent fish pathogen, and assessment of virulence using a tiger barb (Puntigrus tetrazona) infection model.</title>
        <authorList>
            <person name="Pomaranski E.K."/>
            <person name="Griffin M.J."/>
            <person name="Camus A.C."/>
            <person name="Armwood A.R."/>
            <person name="Shelley J."/>
            <person name="Waldbieser G.C."/>
            <person name="LaFrentz B.R."/>
            <person name="Garcia J.C."/>
            <person name="Yanong R."/>
            <person name="Soto E."/>
        </authorList>
    </citation>
    <scope>NUCLEOTIDE SEQUENCE [LARGE SCALE GENOMIC DNA]</scope>
    <source>
        <strain evidence="3 4">15TAL0474</strain>
    </source>
</reference>
<evidence type="ECO:0000313" key="3">
    <source>
        <dbReference type="EMBL" id="AZK44611.1"/>
    </source>
</evidence>
<organism evidence="3 4">
    <name type="scientific">Erysipelothrix piscisicarius</name>
    <dbReference type="NCBI Taxonomy" id="2485784"/>
    <lineage>
        <taxon>Bacteria</taxon>
        <taxon>Bacillati</taxon>
        <taxon>Bacillota</taxon>
        <taxon>Erysipelotrichia</taxon>
        <taxon>Erysipelotrichales</taxon>
        <taxon>Erysipelotrichaceae</taxon>
        <taxon>Erysipelothrix</taxon>
    </lineage>
</organism>
<keyword evidence="2" id="KW-1133">Transmembrane helix</keyword>
<protein>
    <recommendedName>
        <fullName evidence="5">ABC transporter permease</fullName>
    </recommendedName>
</protein>
<dbReference type="RefSeq" id="WP_125164770.1">
    <property type="nucleotide sequence ID" value="NZ_CP034234.1"/>
</dbReference>
<feature type="transmembrane region" description="Helical" evidence="2">
    <location>
        <begin position="109"/>
        <end position="130"/>
    </location>
</feature>
<feature type="transmembrane region" description="Helical" evidence="2">
    <location>
        <begin position="150"/>
        <end position="170"/>
    </location>
</feature>
<dbReference type="EMBL" id="CP034234">
    <property type="protein sequence ID" value="AZK44611.1"/>
    <property type="molecule type" value="Genomic_DNA"/>
</dbReference>
<keyword evidence="4" id="KW-1185">Reference proteome</keyword>
<evidence type="ECO:0008006" key="5">
    <source>
        <dbReference type="Google" id="ProtNLM"/>
    </source>
</evidence>
<keyword evidence="2" id="KW-0812">Transmembrane</keyword>
<sequence length="253" mass="29192">MNEMIPIFYLYWVIYGVIGWIMETLYCSIPEGKFVERGFLNGPIVPIYGFGALFVLSILKPFLESPILVFVLGFLLTSALEYVTSYIMEKAFGMRWWDYSHYKYNIKGRVCLLNSTLFGILCVVLVEWIHPGVVQIVDRLNPTTIRVASTVLGIVIAIDFVLSVASVLNLKKRLKSLEVLHTEMSALIHSLNEKSTLRIEEIKERIAELKAEYKFTERRLIRSFPTMKSEQFSEFFEDVKAAARSKRNKIKKD</sequence>
<proteinExistence type="predicted"/>
<keyword evidence="1" id="KW-0175">Coiled coil</keyword>
<feature type="coiled-coil region" evidence="1">
    <location>
        <begin position="192"/>
        <end position="219"/>
    </location>
</feature>
<dbReference type="Proteomes" id="UP000278804">
    <property type="component" value="Chromosome"/>
</dbReference>
<feature type="transmembrane region" description="Helical" evidence="2">
    <location>
        <begin position="38"/>
        <end position="59"/>
    </location>
</feature>
<gene>
    <name evidence="3" type="ORF">EEI45_07615</name>
</gene>
<feature type="transmembrane region" description="Helical" evidence="2">
    <location>
        <begin position="6"/>
        <end position="26"/>
    </location>
</feature>
<feature type="transmembrane region" description="Helical" evidence="2">
    <location>
        <begin position="65"/>
        <end position="88"/>
    </location>
</feature>
<name>A0A3S8RNW1_9FIRM</name>